<accession>A0ABS8R6J5</accession>
<keyword evidence="2" id="KW-1185">Reference proteome</keyword>
<dbReference type="EMBL" id="JAJPDE010000056">
    <property type="protein sequence ID" value="MCD7130363.1"/>
    <property type="molecule type" value="Genomic_DNA"/>
</dbReference>
<proteinExistence type="predicted"/>
<evidence type="ECO:0000313" key="1">
    <source>
        <dbReference type="EMBL" id="MCD7130363.1"/>
    </source>
</evidence>
<dbReference type="InterPro" id="IPR036388">
    <property type="entry name" value="WH-like_DNA-bd_sf"/>
</dbReference>
<organism evidence="1 2">
    <name type="scientific">Limosilactobacillus agrestis</name>
    <dbReference type="NCBI Taxonomy" id="2759748"/>
    <lineage>
        <taxon>Bacteria</taxon>
        <taxon>Bacillati</taxon>
        <taxon>Bacillota</taxon>
        <taxon>Bacilli</taxon>
        <taxon>Lactobacillales</taxon>
        <taxon>Lactobacillaceae</taxon>
        <taxon>Limosilactobacillus</taxon>
    </lineage>
</organism>
<dbReference type="InterPro" id="IPR009061">
    <property type="entry name" value="DNA-bd_dom_put_sf"/>
</dbReference>
<evidence type="ECO:0000313" key="2">
    <source>
        <dbReference type="Proteomes" id="UP001199710"/>
    </source>
</evidence>
<comment type="caution">
    <text evidence="1">The sequence shown here is derived from an EMBL/GenBank/DDBJ whole genome shotgun (WGS) entry which is preliminary data.</text>
</comment>
<dbReference type="SUPFAM" id="SSF46955">
    <property type="entry name" value="Putative DNA-binding domain"/>
    <property type="match status" value="1"/>
</dbReference>
<dbReference type="Proteomes" id="UP001199710">
    <property type="component" value="Unassembled WGS sequence"/>
</dbReference>
<name>A0ABS8R6J5_9LACO</name>
<sequence>MFGTNILNGKQLRDYLHISTTMLYQLIREGLPYHQLTNNSRKYYNRAEIVEWLMKHGYHAQSTWTK</sequence>
<dbReference type="RefSeq" id="WP_182600465.1">
    <property type="nucleotide sequence ID" value="NZ_JACIVF010000055.1"/>
</dbReference>
<gene>
    <name evidence="1" type="ORF">LTY36_04065</name>
</gene>
<reference evidence="1 2" key="1">
    <citation type="submission" date="2021-12" db="EMBL/GenBank/DDBJ databases">
        <title>A phylogenomic analysis of Limosilactobacillus reuteri reveals ancient and stable evolutionary relationships with rodents and birds and zoonotic transmission to humans.</title>
        <authorList>
            <person name="Li F."/>
            <person name="Li X."/>
            <person name="Cheng C."/>
            <person name="Tollenaar S."/>
            <person name="Zhang J.S."/>
            <person name="Simpson D."/>
            <person name="Tasseva G."/>
            <person name="Perez-Munoz M.E."/>
            <person name="Frese S."/>
            <person name="Gaenzle M.G."/>
            <person name="Walter J."/>
            <person name="Zheng J."/>
        </authorList>
    </citation>
    <scope>NUCLEOTIDE SEQUENCE [LARGE SCALE GENOMIC DNA]</scope>
    <source>
        <strain evidence="1 2">BG-MG3-B</strain>
    </source>
</reference>
<dbReference type="Gene3D" id="1.10.10.10">
    <property type="entry name" value="Winged helix-like DNA-binding domain superfamily/Winged helix DNA-binding domain"/>
    <property type="match status" value="1"/>
</dbReference>
<protein>
    <submittedName>
        <fullName evidence="1">Helix-turn-helix domain-containing protein</fullName>
    </submittedName>
</protein>